<feature type="transmembrane region" description="Helical" evidence="6">
    <location>
        <begin position="12"/>
        <end position="35"/>
    </location>
</feature>
<feature type="transmembrane region" description="Helical" evidence="6">
    <location>
        <begin position="262"/>
        <end position="282"/>
    </location>
</feature>
<dbReference type="Pfam" id="PF00083">
    <property type="entry name" value="Sugar_tr"/>
    <property type="match status" value="1"/>
</dbReference>
<feature type="non-terminal residue" evidence="8">
    <location>
        <position position="1"/>
    </location>
</feature>
<feature type="transmembrane region" description="Helical" evidence="6">
    <location>
        <begin position="135"/>
        <end position="155"/>
    </location>
</feature>
<protein>
    <recommendedName>
        <fullName evidence="7">Major facilitator superfamily (MFS) profile domain-containing protein</fullName>
    </recommendedName>
</protein>
<evidence type="ECO:0000313" key="9">
    <source>
        <dbReference type="Proteomes" id="UP001445076"/>
    </source>
</evidence>
<keyword evidence="3 6" id="KW-1133">Transmembrane helix</keyword>
<dbReference type="AlphaFoldDB" id="A0AAW0VR41"/>
<dbReference type="InterPro" id="IPR020846">
    <property type="entry name" value="MFS_dom"/>
</dbReference>
<keyword evidence="9" id="KW-1185">Reference proteome</keyword>
<comment type="subcellular location">
    <subcellularLocation>
        <location evidence="1">Membrane</location>
        <topology evidence="1">Multi-pass membrane protein</topology>
    </subcellularLocation>
</comment>
<dbReference type="PANTHER" id="PTHR48021">
    <property type="match status" value="1"/>
</dbReference>
<feature type="non-terminal residue" evidence="8">
    <location>
        <position position="305"/>
    </location>
</feature>
<evidence type="ECO:0000259" key="7">
    <source>
        <dbReference type="PROSITE" id="PS50850"/>
    </source>
</evidence>
<evidence type="ECO:0000313" key="8">
    <source>
        <dbReference type="EMBL" id="KAK8719544.1"/>
    </source>
</evidence>
<gene>
    <name evidence="8" type="ORF">OTU49_013968</name>
</gene>
<dbReference type="Gene3D" id="1.20.1250.20">
    <property type="entry name" value="MFS general substrate transporter like domains"/>
    <property type="match status" value="1"/>
</dbReference>
<sequence>GLLVSFAAGQYLSWRGLAWLGAALCFPVLPLIYPLPETPFFLTRIGKVEKSLCALKQLRSSTQEAEKEQREISSLSSNSNTSVTLWEIIQRPNLWPVSVAAGLMVAQQATGINAVVFFASSILDAGGEGTDSSSSSVLLGIVNFLGTFVGIFAIIKFKRRSLLKASTAVLVVSLLTLSLFFWAQEAGGHITTVAKTLYVVPIIALLAYMIGFSLGWGPIPWVFMVEGIPSLVRGKAVAVVVAINWASAFLVTKSFAWSMSTLGAHNTFLGYAVATFISAILLHRTMPETLGQSAAQMDRLYKKAV</sequence>
<evidence type="ECO:0000256" key="1">
    <source>
        <dbReference type="ARBA" id="ARBA00004141"/>
    </source>
</evidence>
<accession>A0AAW0VR41</accession>
<dbReference type="InterPro" id="IPR005828">
    <property type="entry name" value="MFS_sugar_transport-like"/>
</dbReference>
<evidence type="ECO:0000256" key="5">
    <source>
        <dbReference type="SAM" id="Coils"/>
    </source>
</evidence>
<dbReference type="InterPro" id="IPR036259">
    <property type="entry name" value="MFS_trans_sf"/>
</dbReference>
<feature type="coiled-coil region" evidence="5">
    <location>
        <begin position="48"/>
        <end position="78"/>
    </location>
</feature>
<proteinExistence type="predicted"/>
<organism evidence="8 9">
    <name type="scientific">Cherax quadricarinatus</name>
    <name type="common">Australian red claw crayfish</name>
    <dbReference type="NCBI Taxonomy" id="27406"/>
    <lineage>
        <taxon>Eukaryota</taxon>
        <taxon>Metazoa</taxon>
        <taxon>Ecdysozoa</taxon>
        <taxon>Arthropoda</taxon>
        <taxon>Crustacea</taxon>
        <taxon>Multicrustacea</taxon>
        <taxon>Malacostraca</taxon>
        <taxon>Eumalacostraca</taxon>
        <taxon>Eucarida</taxon>
        <taxon>Decapoda</taxon>
        <taxon>Pleocyemata</taxon>
        <taxon>Astacidea</taxon>
        <taxon>Parastacoidea</taxon>
        <taxon>Parastacidae</taxon>
        <taxon>Cherax</taxon>
    </lineage>
</organism>
<feature type="domain" description="Major facilitator superfamily (MFS) profile" evidence="7">
    <location>
        <begin position="1"/>
        <end position="290"/>
    </location>
</feature>
<dbReference type="GO" id="GO:0016020">
    <property type="term" value="C:membrane"/>
    <property type="evidence" value="ECO:0007669"/>
    <property type="project" value="UniProtKB-SubCell"/>
</dbReference>
<feature type="transmembrane region" description="Helical" evidence="6">
    <location>
        <begin position="236"/>
        <end position="256"/>
    </location>
</feature>
<reference evidence="8 9" key="1">
    <citation type="journal article" date="2024" name="BMC Genomics">
        <title>Genome assembly of redclaw crayfish (Cherax quadricarinatus) provides insights into its immune adaptation and hypoxia tolerance.</title>
        <authorList>
            <person name="Liu Z."/>
            <person name="Zheng J."/>
            <person name="Li H."/>
            <person name="Fang K."/>
            <person name="Wang S."/>
            <person name="He J."/>
            <person name="Zhou D."/>
            <person name="Weng S."/>
            <person name="Chi M."/>
            <person name="Gu Z."/>
            <person name="He J."/>
            <person name="Li F."/>
            <person name="Wang M."/>
        </authorList>
    </citation>
    <scope>NUCLEOTIDE SEQUENCE [LARGE SCALE GENOMIC DNA]</scope>
    <source>
        <strain evidence="8">ZL_2023a</strain>
    </source>
</reference>
<dbReference type="EMBL" id="JARKIK010001909">
    <property type="protein sequence ID" value="KAK8719544.1"/>
    <property type="molecule type" value="Genomic_DNA"/>
</dbReference>
<keyword evidence="2 6" id="KW-0812">Transmembrane</keyword>
<evidence type="ECO:0000256" key="2">
    <source>
        <dbReference type="ARBA" id="ARBA00022692"/>
    </source>
</evidence>
<evidence type="ECO:0000256" key="4">
    <source>
        <dbReference type="ARBA" id="ARBA00023136"/>
    </source>
</evidence>
<evidence type="ECO:0000256" key="3">
    <source>
        <dbReference type="ARBA" id="ARBA00022989"/>
    </source>
</evidence>
<keyword evidence="4 6" id="KW-0472">Membrane</keyword>
<dbReference type="GO" id="GO:0022857">
    <property type="term" value="F:transmembrane transporter activity"/>
    <property type="evidence" value="ECO:0007669"/>
    <property type="project" value="InterPro"/>
</dbReference>
<feature type="transmembrane region" description="Helical" evidence="6">
    <location>
        <begin position="202"/>
        <end position="224"/>
    </location>
</feature>
<dbReference type="Proteomes" id="UP001445076">
    <property type="component" value="Unassembled WGS sequence"/>
</dbReference>
<dbReference type="PANTHER" id="PTHR48021:SF96">
    <property type="entry name" value="FACILITATED TREHALOSE TRANSPORTER TRET1-1-RELATED"/>
    <property type="match status" value="1"/>
</dbReference>
<comment type="caution">
    <text evidence="8">The sequence shown here is derived from an EMBL/GenBank/DDBJ whole genome shotgun (WGS) entry which is preliminary data.</text>
</comment>
<name>A0AAW0VR41_CHEQU</name>
<keyword evidence="5" id="KW-0175">Coiled coil</keyword>
<dbReference type="PROSITE" id="PS50850">
    <property type="entry name" value="MFS"/>
    <property type="match status" value="1"/>
</dbReference>
<feature type="transmembrane region" description="Helical" evidence="6">
    <location>
        <begin position="162"/>
        <end position="182"/>
    </location>
</feature>
<dbReference type="SUPFAM" id="SSF103473">
    <property type="entry name" value="MFS general substrate transporter"/>
    <property type="match status" value="1"/>
</dbReference>
<dbReference type="InterPro" id="IPR050549">
    <property type="entry name" value="MFS_Trehalose_Transporter"/>
</dbReference>
<evidence type="ECO:0000256" key="6">
    <source>
        <dbReference type="SAM" id="Phobius"/>
    </source>
</evidence>